<evidence type="ECO:0000256" key="1">
    <source>
        <dbReference type="SAM" id="MobiDB-lite"/>
    </source>
</evidence>
<dbReference type="AlphaFoldDB" id="A0AAD7X7G9"/>
<organism evidence="2 3">
    <name type="scientific">Trametes cubensis</name>
    <dbReference type="NCBI Taxonomy" id="1111947"/>
    <lineage>
        <taxon>Eukaryota</taxon>
        <taxon>Fungi</taxon>
        <taxon>Dikarya</taxon>
        <taxon>Basidiomycota</taxon>
        <taxon>Agaricomycotina</taxon>
        <taxon>Agaricomycetes</taxon>
        <taxon>Polyporales</taxon>
        <taxon>Polyporaceae</taxon>
        <taxon>Trametes</taxon>
    </lineage>
</organism>
<dbReference type="EMBL" id="JAPEVG010000197">
    <property type="protein sequence ID" value="KAJ8474146.1"/>
    <property type="molecule type" value="Genomic_DNA"/>
</dbReference>
<sequence length="261" mass="29570">MFTQFIPFEPQLRQPYELMVSNRDRIRSELRTIFDRTLQELTGIEGAHMRYTIDGYASRIVCQYGLKLVDWPPEIPFENLSNLIGGIGVLSTLQDAWNSGTLRFERVTPEDIENATRDPESVHPNPSLLHWRNGAESAAAGHPHRPAAPILMPLVLHPGNLSILGRHPTAIHPGTILGKRARQQRRDIKKPRRKPVKNPNNRPPRRPRRGVTSSQCVIDASDVEVAESEIEEFSDVEEPAAKRTRAGRIYWVTDDPLGEFV</sequence>
<gene>
    <name evidence="2" type="ORF">ONZ51_g7399</name>
</gene>
<keyword evidence="3" id="KW-1185">Reference proteome</keyword>
<proteinExistence type="predicted"/>
<protein>
    <submittedName>
        <fullName evidence="2">Uncharacterized protein</fullName>
    </submittedName>
</protein>
<feature type="compositionally biased region" description="Basic residues" evidence="1">
    <location>
        <begin position="179"/>
        <end position="196"/>
    </location>
</feature>
<dbReference type="Proteomes" id="UP001215151">
    <property type="component" value="Unassembled WGS sequence"/>
</dbReference>
<name>A0AAD7X7G9_9APHY</name>
<reference evidence="2" key="1">
    <citation type="submission" date="2022-11" db="EMBL/GenBank/DDBJ databases">
        <title>Genome Sequence of Cubamyces cubensis.</title>
        <authorList>
            <person name="Buettner E."/>
        </authorList>
    </citation>
    <scope>NUCLEOTIDE SEQUENCE</scope>
    <source>
        <strain evidence="2">MPL-01</strain>
    </source>
</reference>
<evidence type="ECO:0000313" key="2">
    <source>
        <dbReference type="EMBL" id="KAJ8474146.1"/>
    </source>
</evidence>
<evidence type="ECO:0000313" key="3">
    <source>
        <dbReference type="Proteomes" id="UP001215151"/>
    </source>
</evidence>
<accession>A0AAD7X7G9</accession>
<comment type="caution">
    <text evidence="2">The sequence shown here is derived from an EMBL/GenBank/DDBJ whole genome shotgun (WGS) entry which is preliminary data.</text>
</comment>
<feature type="region of interest" description="Disordered" evidence="1">
    <location>
        <begin position="172"/>
        <end position="214"/>
    </location>
</feature>